<name>H1DFW2_9BACT</name>
<dbReference type="PROSITE" id="PS51464">
    <property type="entry name" value="SIS"/>
    <property type="match status" value="1"/>
</dbReference>
<feature type="domain" description="SIS" evidence="3">
    <location>
        <begin position="51"/>
        <end position="214"/>
    </location>
</feature>
<keyword evidence="1" id="KW-0456">Lyase</keyword>
<keyword evidence="2" id="KW-0119">Carbohydrate metabolism</keyword>
<accession>H1DFW2</accession>
<comment type="caution">
    <text evidence="4">The sequence shown here is derived from an EMBL/GenBank/DDBJ whole genome shotgun (WGS) entry which is preliminary data.</text>
</comment>
<dbReference type="Proteomes" id="UP000004892">
    <property type="component" value="Unassembled WGS sequence"/>
</dbReference>
<dbReference type="InterPro" id="IPR005488">
    <property type="entry name" value="Etherase_MurQ"/>
</dbReference>
<dbReference type="HOGENOM" id="CLU_049049_1_1_10"/>
<dbReference type="EMBL" id="ADMC01000017">
    <property type="protein sequence ID" value="EHP48785.1"/>
    <property type="molecule type" value="Genomic_DNA"/>
</dbReference>
<gene>
    <name evidence="4" type="ORF">HMPREF9449_01148</name>
</gene>
<dbReference type="PATRIC" id="fig|742817.3.peg.1218"/>
<dbReference type="NCBIfam" id="NF003915">
    <property type="entry name" value="PRK05441.1"/>
    <property type="match status" value="1"/>
</dbReference>
<evidence type="ECO:0000256" key="2">
    <source>
        <dbReference type="ARBA" id="ARBA00023277"/>
    </source>
</evidence>
<dbReference type="Gene3D" id="3.40.50.10490">
    <property type="entry name" value="Glucose-6-phosphate isomerase like protein, domain 1"/>
    <property type="match status" value="1"/>
</dbReference>
<proteinExistence type="predicted"/>
<dbReference type="GO" id="GO:0097367">
    <property type="term" value="F:carbohydrate derivative binding"/>
    <property type="evidence" value="ECO:0007669"/>
    <property type="project" value="InterPro"/>
</dbReference>
<protein>
    <submittedName>
        <fullName evidence="4">N-acetylmuramic acid 6-phosphate etherase</fullName>
    </submittedName>
</protein>
<evidence type="ECO:0000259" key="3">
    <source>
        <dbReference type="PROSITE" id="PS51464"/>
    </source>
</evidence>
<evidence type="ECO:0000313" key="5">
    <source>
        <dbReference type="Proteomes" id="UP000004892"/>
    </source>
</evidence>
<dbReference type="SUPFAM" id="SSF53697">
    <property type="entry name" value="SIS domain"/>
    <property type="match status" value="1"/>
</dbReference>
<dbReference type="AlphaFoldDB" id="H1DFW2"/>
<keyword evidence="5" id="KW-1185">Reference proteome</keyword>
<dbReference type="InterPro" id="IPR001347">
    <property type="entry name" value="SIS_dom"/>
</dbReference>
<dbReference type="CDD" id="cd05007">
    <property type="entry name" value="SIS_Etherase"/>
    <property type="match status" value="1"/>
</dbReference>
<dbReference type="NCBIfam" id="NF009222">
    <property type="entry name" value="PRK12570.1"/>
    <property type="match status" value="1"/>
</dbReference>
<evidence type="ECO:0000313" key="4">
    <source>
        <dbReference type="EMBL" id="EHP48785.1"/>
    </source>
</evidence>
<dbReference type="Pfam" id="PF22645">
    <property type="entry name" value="GKRP_SIS_N"/>
    <property type="match status" value="1"/>
</dbReference>
<dbReference type="GeneID" id="98068735"/>
<dbReference type="GO" id="GO:0016835">
    <property type="term" value="F:carbon-oxygen lyase activity"/>
    <property type="evidence" value="ECO:0007669"/>
    <property type="project" value="InterPro"/>
</dbReference>
<evidence type="ECO:0000256" key="1">
    <source>
        <dbReference type="ARBA" id="ARBA00023239"/>
    </source>
</evidence>
<organism evidence="4 5">
    <name type="scientific">Odoribacter laneus YIT 12061</name>
    <dbReference type="NCBI Taxonomy" id="742817"/>
    <lineage>
        <taxon>Bacteria</taxon>
        <taxon>Pseudomonadati</taxon>
        <taxon>Bacteroidota</taxon>
        <taxon>Bacteroidia</taxon>
        <taxon>Bacteroidales</taxon>
        <taxon>Odoribacteraceae</taxon>
        <taxon>Odoribacter</taxon>
    </lineage>
</organism>
<dbReference type="PANTHER" id="PTHR10088">
    <property type="entry name" value="GLUCOKINASE REGULATORY PROTEIN"/>
    <property type="match status" value="1"/>
</dbReference>
<dbReference type="eggNOG" id="COG2103">
    <property type="taxonomic scope" value="Bacteria"/>
</dbReference>
<dbReference type="GO" id="GO:0009254">
    <property type="term" value="P:peptidoglycan turnover"/>
    <property type="evidence" value="ECO:0007669"/>
    <property type="project" value="TreeGrafter"/>
</dbReference>
<sequence length="273" mass="29989">MERLTEQPSKYKDLEKKSVEELIRDINREDQLVALAIQKVLPDIAALITAVEKQLKNGGRMFYLGCGSGGRLSVLDAIELPNTYGIEKGIVNVVLAGGVEHLVEALEEKEDDVEEGWETLQEAKISSADIVVGISASGTTPYVLETLKKCREHSIPCGSIVGNPDSPISTYSDYPVEVITGPEFITGSTRMKCGTVQKMLFDMISTTVMVRLGRVKGNRMVNARLTNNKLVDRSTKTLMVEMGLTDYEEAKSLILKCGNVQKAMDFIRSGKNV</sequence>
<dbReference type="GO" id="GO:0046348">
    <property type="term" value="P:amino sugar catabolic process"/>
    <property type="evidence" value="ECO:0007669"/>
    <property type="project" value="InterPro"/>
</dbReference>
<reference evidence="4 5" key="1">
    <citation type="submission" date="2012-01" db="EMBL/GenBank/DDBJ databases">
        <title>The Genome Sequence of Odoribacter laneus YIT 12061.</title>
        <authorList>
            <consortium name="The Broad Institute Genome Sequencing Platform"/>
            <person name="Earl A."/>
            <person name="Ward D."/>
            <person name="Feldgarden M."/>
            <person name="Gevers D."/>
            <person name="Morotomi M."/>
            <person name="Young S.K."/>
            <person name="Zeng Q."/>
            <person name="Gargeya S."/>
            <person name="Fitzgerald M."/>
            <person name="Haas B."/>
            <person name="Abouelleil A."/>
            <person name="Alvarado L."/>
            <person name="Arachchi H.M."/>
            <person name="Berlin A."/>
            <person name="Chapman S.B."/>
            <person name="Gearin G."/>
            <person name="Goldberg J."/>
            <person name="Griggs A."/>
            <person name="Gujja S."/>
            <person name="Hansen M."/>
            <person name="Heiman D."/>
            <person name="Howarth C."/>
            <person name="Larimer J."/>
            <person name="Lui A."/>
            <person name="MacDonald P.J.P."/>
            <person name="McCowen C."/>
            <person name="Montmayeur A."/>
            <person name="Murphy C."/>
            <person name="Neiman D."/>
            <person name="Pearson M."/>
            <person name="Priest M."/>
            <person name="Roberts A."/>
            <person name="Saif S."/>
            <person name="Shea T."/>
            <person name="Sisk P."/>
            <person name="Stolte C."/>
            <person name="Sykes S."/>
            <person name="Wortman J."/>
            <person name="Nusbaum C."/>
            <person name="Birren B."/>
        </authorList>
    </citation>
    <scope>NUCLEOTIDE SEQUENCE [LARGE SCALE GENOMIC DNA]</scope>
    <source>
        <strain evidence="4 5">YIT 12061</strain>
    </source>
</reference>
<dbReference type="STRING" id="742817.HMPREF9449_01148"/>
<dbReference type="InterPro" id="IPR040190">
    <property type="entry name" value="MURQ/GCKR"/>
</dbReference>
<dbReference type="GO" id="GO:0016803">
    <property type="term" value="F:ether hydrolase activity"/>
    <property type="evidence" value="ECO:0007669"/>
    <property type="project" value="TreeGrafter"/>
</dbReference>
<dbReference type="RefSeq" id="WP_009136296.1">
    <property type="nucleotide sequence ID" value="NZ_JH594596.1"/>
</dbReference>
<dbReference type="InterPro" id="IPR046348">
    <property type="entry name" value="SIS_dom_sf"/>
</dbReference>
<dbReference type="PANTHER" id="PTHR10088:SF4">
    <property type="entry name" value="GLUCOKINASE REGULATORY PROTEIN"/>
    <property type="match status" value="1"/>
</dbReference>